<proteinExistence type="predicted"/>
<name>A0A1N7I0W2_9FLAO</name>
<gene>
    <name evidence="1" type="ORF">SAMN05421639_101985</name>
</gene>
<dbReference type="RefSeq" id="WP_076505127.1">
    <property type="nucleotide sequence ID" value="NZ_FTNY01000001.1"/>
</dbReference>
<dbReference type="Proteomes" id="UP000186373">
    <property type="component" value="Unassembled WGS sequence"/>
</dbReference>
<keyword evidence="2" id="KW-1185">Reference proteome</keyword>
<reference evidence="2" key="1">
    <citation type="submission" date="2017-01" db="EMBL/GenBank/DDBJ databases">
        <authorList>
            <person name="Varghese N."/>
            <person name="Submissions S."/>
        </authorList>
    </citation>
    <scope>NUCLEOTIDE SEQUENCE [LARGE SCALE GENOMIC DNA]</scope>
    <source>
        <strain evidence="2">DSM 17126</strain>
    </source>
</reference>
<protein>
    <submittedName>
        <fullName evidence="1">Uncharacterized protein</fullName>
    </submittedName>
</protein>
<dbReference type="AlphaFoldDB" id="A0A1N7I0W2"/>
<evidence type="ECO:0000313" key="1">
    <source>
        <dbReference type="EMBL" id="SIS30658.1"/>
    </source>
</evidence>
<accession>A0A1N7I0W2</accession>
<dbReference type="EMBL" id="FTNY01000001">
    <property type="protein sequence ID" value="SIS30658.1"/>
    <property type="molecule type" value="Genomic_DNA"/>
</dbReference>
<organism evidence="1 2">
    <name type="scientific">Chryseobacterium shigense</name>
    <dbReference type="NCBI Taxonomy" id="297244"/>
    <lineage>
        <taxon>Bacteria</taxon>
        <taxon>Pseudomonadati</taxon>
        <taxon>Bacteroidota</taxon>
        <taxon>Flavobacteriia</taxon>
        <taxon>Flavobacteriales</taxon>
        <taxon>Weeksellaceae</taxon>
        <taxon>Chryseobacterium group</taxon>
        <taxon>Chryseobacterium</taxon>
    </lineage>
</organism>
<evidence type="ECO:0000313" key="2">
    <source>
        <dbReference type="Proteomes" id="UP000186373"/>
    </source>
</evidence>
<sequence length="234" mass="27945">MTKEEFIKKNKGMIVSPELQKTMDDFAGAWRAFLDRYQTSFDETKNEFENYLLKNGKLIPKDINAFMNWASIIYPDAPIGYLVTLAKNPYSFKMYHDYRERCHLNNDWSDEKEFEFLQNEIAEPQQNITSKLIYDLFEQGTKNGWQDIFNIEDDYHKFVGILTEYFEFKKLNINDISFKLKRTTKTKTASILRDVHKNLSNIPLKSDFEFFRIIKLLHHFKDDPDNDIYKALIK</sequence>